<dbReference type="Proteomes" id="UP000146922">
    <property type="component" value="Segment"/>
</dbReference>
<sequence length="73" mass="7940">MFLSSAVRKDSNGVRHLPSVQRWTPGSPPTCAHGHVSYVAQCATAQCREAVGRTYPGVVKKGLENTDRVRGFI</sequence>
<dbReference type="EMBL" id="KP056312">
    <property type="protein sequence ID" value="AIW68522.1"/>
    <property type="molecule type" value="Genomic_DNA"/>
</dbReference>
<evidence type="ECO:0000256" key="1">
    <source>
        <dbReference type="SAM" id="MobiDB-lite"/>
    </source>
</evidence>
<keyword evidence="3" id="KW-1185">Reference proteome</keyword>
<accession>A0A0A0VGJ8</accession>
<organism evidence="2 3">
    <name type="scientific">common midwife toad virus-NL</name>
    <dbReference type="NCBI Taxonomy" id="2849710"/>
    <lineage>
        <taxon>Viruses</taxon>
        <taxon>Varidnaviria</taxon>
        <taxon>Bamfordvirae</taxon>
        <taxon>Nucleocytoviricota</taxon>
        <taxon>Megaviricetes</taxon>
        <taxon>Pimascovirales</taxon>
        <taxon>Pimascovirales incertae sedis</taxon>
        <taxon>Iridoviridae</taxon>
        <taxon>Alphairidovirinae</taxon>
        <taxon>Ranavirus</taxon>
        <taxon>Ranavirus alytes1</taxon>
        <taxon>Common midwife toad virus</taxon>
    </lineage>
</organism>
<feature type="region of interest" description="Disordered" evidence="1">
    <location>
        <begin position="1"/>
        <end position="26"/>
    </location>
</feature>
<reference evidence="2 3" key="1">
    <citation type="submission" date="2014-10" db="EMBL/GenBank/DDBJ databases">
        <authorList>
            <person name="van Beurden S.J."/>
            <person name="Hughes J."/>
            <person name="Saucedo B."/>
            <person name="Rijks J."/>
            <person name="Kik M."/>
            <person name="Haenen O.L.M."/>
            <person name="Engelsma M.Y."/>
            <person name="Grone A."/>
            <person name="Verheije H."/>
            <person name="Wilkie G."/>
        </authorList>
    </citation>
    <scope>NUCLEOTIDE SEQUENCE [LARGE SCALE GENOMIC DNA]</scope>
    <source>
        <strain evidence="2">Pelophylax kl. esculentus/2013/NL</strain>
    </source>
</reference>
<proteinExistence type="predicted"/>
<name>A0A0A0VGJ8_9VIRU</name>
<protein>
    <submittedName>
        <fullName evidence="2">Uncharacterized protein</fullName>
    </submittedName>
</protein>
<evidence type="ECO:0000313" key="2">
    <source>
        <dbReference type="EMBL" id="AIW68522.1"/>
    </source>
</evidence>
<dbReference type="OrthoDB" id="20954at10239"/>
<evidence type="ECO:0000313" key="3">
    <source>
        <dbReference type="Proteomes" id="UP000146922"/>
    </source>
</evidence>